<evidence type="ECO:0000256" key="1">
    <source>
        <dbReference type="SAM" id="Coils"/>
    </source>
</evidence>
<dbReference type="AlphaFoldDB" id="A0A0K9PJ29"/>
<evidence type="ECO:0008006" key="5">
    <source>
        <dbReference type="Google" id="ProtNLM"/>
    </source>
</evidence>
<organism evidence="3 4">
    <name type="scientific">Zostera marina</name>
    <name type="common">Eelgrass</name>
    <dbReference type="NCBI Taxonomy" id="29655"/>
    <lineage>
        <taxon>Eukaryota</taxon>
        <taxon>Viridiplantae</taxon>
        <taxon>Streptophyta</taxon>
        <taxon>Embryophyta</taxon>
        <taxon>Tracheophyta</taxon>
        <taxon>Spermatophyta</taxon>
        <taxon>Magnoliopsida</taxon>
        <taxon>Liliopsida</taxon>
        <taxon>Zosteraceae</taxon>
        <taxon>Zostera</taxon>
    </lineage>
</organism>
<dbReference type="OrthoDB" id="723791at2759"/>
<feature type="compositionally biased region" description="Basic and acidic residues" evidence="2">
    <location>
        <begin position="382"/>
        <end position="412"/>
    </location>
</feature>
<comment type="caution">
    <text evidence="3">The sequence shown here is derived from an EMBL/GenBank/DDBJ whole genome shotgun (WGS) entry which is preliminary data.</text>
</comment>
<dbReference type="STRING" id="29655.A0A0K9PJ29"/>
<gene>
    <name evidence="3" type="ORF">ZOSMA_225G00280</name>
</gene>
<feature type="coiled-coil region" evidence="1">
    <location>
        <begin position="678"/>
        <end position="713"/>
    </location>
</feature>
<name>A0A0K9PJ29_ZOSMR</name>
<feature type="compositionally biased region" description="Basic and acidic residues" evidence="2">
    <location>
        <begin position="1"/>
        <end position="27"/>
    </location>
</feature>
<feature type="region of interest" description="Disordered" evidence="2">
    <location>
        <begin position="350"/>
        <end position="426"/>
    </location>
</feature>
<sequence length="746" mass="84522">MADPIHCEGHQRNVDARARDEMDREFGHANIRVTRQGDGPSNPQPVPSSMDTGDEPPTSYDEAGEFRAGDTFRGSFRGAGLIQHKCIFSRIMSDRIGARLASSVKIKLMYTPFQHYMDAGALVVDSLLLDDICGRYIGESQFAFGAFVLTCTDEDFGKILGLPHKGRNIDLLESSSTSSASLGRFYKTHLHGKILTRQKIGVLFRELANSMGNSNVEEDDIVRLYLCLLFSGFLFTNARATLRRKIISFIENLEDISSYNWAGAVRDVTFSNIDYCRTRVLEREAGGRAASVYMMGCPAALMVWALEHTYVAEPGRPDGYLPYQRWVDFRMDGRFELSKLAPNLVSSAPRTYKLDEEDDDMATETSTESDSSSPNEDYTSNEFHESVPDDSDDLAHSSDSHRTPEIPGRDLCCESSSKPKRPAIVDPQIRGMNLFQDLDNADDVCETHCNDQDISVDIERNHVPECVENDRWWYYPCNEDKEVCLDFDCNDSPENLNGSESTQEPSFFSSCPGLSGFDIYGNREHGGLQVECSEDSRGNIFRRRSNPGYISATLPSYPEERGPKMDTPFVVDADGFIMYVDGIPNLWSEVEGHAGDSMQMHVYDVEHPHTTLEIEGASLHEIDQKGKNLAVCRDSLEKKGVMGEETISTNDRELEVLERDVPSRVQRIKKRREDQRSSRLERERIAELEAAVMKEEENDLKKYKNERKKRYSRLGFAKELQMIGKRRSTIEYQGRRCTREQVLHIL</sequence>
<feature type="compositionally biased region" description="Low complexity" evidence="2">
    <location>
        <begin position="363"/>
        <end position="377"/>
    </location>
</feature>
<dbReference type="Proteomes" id="UP000036987">
    <property type="component" value="Unassembled WGS sequence"/>
</dbReference>
<feature type="region of interest" description="Disordered" evidence="2">
    <location>
        <begin position="1"/>
        <end position="64"/>
    </location>
</feature>
<keyword evidence="1" id="KW-0175">Coiled coil</keyword>
<evidence type="ECO:0000313" key="3">
    <source>
        <dbReference type="EMBL" id="KMZ68961.1"/>
    </source>
</evidence>
<dbReference type="PANTHER" id="PTHR34835:SF81">
    <property type="entry name" value="OS06G0475900 PROTEIN"/>
    <property type="match status" value="1"/>
</dbReference>
<keyword evidence="4" id="KW-1185">Reference proteome</keyword>
<dbReference type="PANTHER" id="PTHR34835">
    <property type="entry name" value="OS07G0283600 PROTEIN-RELATED"/>
    <property type="match status" value="1"/>
</dbReference>
<accession>A0A0K9PJ29</accession>
<evidence type="ECO:0000313" key="4">
    <source>
        <dbReference type="Proteomes" id="UP000036987"/>
    </source>
</evidence>
<protein>
    <recommendedName>
        <fullName evidence="5">Aminotransferase-like plant mobile domain-containing protein</fullName>
    </recommendedName>
</protein>
<proteinExistence type="predicted"/>
<dbReference type="EMBL" id="LFYR01000800">
    <property type="protein sequence ID" value="KMZ68961.1"/>
    <property type="molecule type" value="Genomic_DNA"/>
</dbReference>
<reference evidence="4" key="1">
    <citation type="journal article" date="2016" name="Nature">
        <title>The genome of the seagrass Zostera marina reveals angiosperm adaptation to the sea.</title>
        <authorList>
            <person name="Olsen J.L."/>
            <person name="Rouze P."/>
            <person name="Verhelst B."/>
            <person name="Lin Y.-C."/>
            <person name="Bayer T."/>
            <person name="Collen J."/>
            <person name="Dattolo E."/>
            <person name="De Paoli E."/>
            <person name="Dittami S."/>
            <person name="Maumus F."/>
            <person name="Michel G."/>
            <person name="Kersting A."/>
            <person name="Lauritano C."/>
            <person name="Lohaus R."/>
            <person name="Toepel M."/>
            <person name="Tonon T."/>
            <person name="Vanneste K."/>
            <person name="Amirebrahimi M."/>
            <person name="Brakel J."/>
            <person name="Bostroem C."/>
            <person name="Chovatia M."/>
            <person name="Grimwood J."/>
            <person name="Jenkins J.W."/>
            <person name="Jueterbock A."/>
            <person name="Mraz A."/>
            <person name="Stam W.T."/>
            <person name="Tice H."/>
            <person name="Bornberg-Bauer E."/>
            <person name="Green P.J."/>
            <person name="Pearson G.A."/>
            <person name="Procaccini G."/>
            <person name="Duarte C.M."/>
            <person name="Schmutz J."/>
            <person name="Reusch T.B.H."/>
            <person name="Van de Peer Y."/>
        </authorList>
    </citation>
    <scope>NUCLEOTIDE SEQUENCE [LARGE SCALE GENOMIC DNA]</scope>
    <source>
        <strain evidence="4">cv. Finnish</strain>
    </source>
</reference>
<evidence type="ECO:0000256" key="2">
    <source>
        <dbReference type="SAM" id="MobiDB-lite"/>
    </source>
</evidence>